<dbReference type="EMBL" id="JAUGQQ010000013">
    <property type="protein sequence ID" value="MDN3725335.1"/>
    <property type="molecule type" value="Genomic_DNA"/>
</dbReference>
<dbReference type="InterPro" id="IPR046947">
    <property type="entry name" value="LytR-like"/>
</dbReference>
<comment type="caution">
    <text evidence="1">Lacks conserved residue(s) required for the propagation of feature annotation.</text>
</comment>
<dbReference type="SMART" id="SM00850">
    <property type="entry name" value="LytTR"/>
    <property type="match status" value="1"/>
</dbReference>
<comment type="caution">
    <text evidence="4">The sequence shown here is derived from an EMBL/GenBank/DDBJ whole genome shotgun (WGS) entry which is preliminary data.</text>
</comment>
<dbReference type="Proteomes" id="UP001244787">
    <property type="component" value="Unassembled WGS sequence"/>
</dbReference>
<dbReference type="SMART" id="SM00448">
    <property type="entry name" value="REC"/>
    <property type="match status" value="1"/>
</dbReference>
<keyword evidence="5" id="KW-1185">Reference proteome</keyword>
<dbReference type="Pfam" id="PF00072">
    <property type="entry name" value="Response_reg"/>
    <property type="match status" value="1"/>
</dbReference>
<dbReference type="RefSeq" id="WP_290255425.1">
    <property type="nucleotide sequence ID" value="NZ_JAUGQQ010000013.1"/>
</dbReference>
<dbReference type="PROSITE" id="PS50110">
    <property type="entry name" value="RESPONSE_REGULATORY"/>
    <property type="match status" value="1"/>
</dbReference>
<proteinExistence type="predicted"/>
<dbReference type="InterPro" id="IPR001789">
    <property type="entry name" value="Sig_transdc_resp-reg_receiver"/>
</dbReference>
<dbReference type="Gene3D" id="2.40.50.1020">
    <property type="entry name" value="LytTr DNA-binding domain"/>
    <property type="match status" value="1"/>
</dbReference>
<evidence type="ECO:0000313" key="4">
    <source>
        <dbReference type="EMBL" id="MDN3725335.1"/>
    </source>
</evidence>
<evidence type="ECO:0000256" key="1">
    <source>
        <dbReference type="PROSITE-ProRule" id="PRU00169"/>
    </source>
</evidence>
<organism evidence="4 5">
    <name type="scientific">Aequorivita aurantiaca</name>
    <dbReference type="NCBI Taxonomy" id="3053356"/>
    <lineage>
        <taxon>Bacteria</taxon>
        <taxon>Pseudomonadati</taxon>
        <taxon>Bacteroidota</taxon>
        <taxon>Flavobacteriia</taxon>
        <taxon>Flavobacteriales</taxon>
        <taxon>Flavobacteriaceae</taxon>
        <taxon>Aequorivita</taxon>
    </lineage>
</organism>
<evidence type="ECO:0000313" key="5">
    <source>
        <dbReference type="Proteomes" id="UP001244787"/>
    </source>
</evidence>
<dbReference type="Gene3D" id="3.40.50.2300">
    <property type="match status" value="1"/>
</dbReference>
<dbReference type="Pfam" id="PF04397">
    <property type="entry name" value="LytTR"/>
    <property type="match status" value="1"/>
</dbReference>
<dbReference type="InterPro" id="IPR011006">
    <property type="entry name" value="CheY-like_superfamily"/>
</dbReference>
<dbReference type="SUPFAM" id="SSF52172">
    <property type="entry name" value="CheY-like"/>
    <property type="match status" value="1"/>
</dbReference>
<dbReference type="PANTHER" id="PTHR37299">
    <property type="entry name" value="TRANSCRIPTIONAL REGULATOR-RELATED"/>
    <property type="match status" value="1"/>
</dbReference>
<feature type="domain" description="HTH LytTR-type" evidence="3">
    <location>
        <begin position="138"/>
        <end position="241"/>
    </location>
</feature>
<evidence type="ECO:0000259" key="3">
    <source>
        <dbReference type="PROSITE" id="PS50930"/>
    </source>
</evidence>
<dbReference type="PANTHER" id="PTHR37299:SF1">
    <property type="entry name" value="STAGE 0 SPORULATION PROTEIN A HOMOLOG"/>
    <property type="match status" value="1"/>
</dbReference>
<feature type="domain" description="Response regulatory" evidence="2">
    <location>
        <begin position="5"/>
        <end position="116"/>
    </location>
</feature>
<evidence type="ECO:0000259" key="2">
    <source>
        <dbReference type="PROSITE" id="PS50110"/>
    </source>
</evidence>
<protein>
    <submittedName>
        <fullName evidence="4">LytTR family DNA-binding domain-containing protein</fullName>
    </submittedName>
</protein>
<accession>A0ABT8DN86</accession>
<keyword evidence="4" id="KW-0238">DNA-binding</keyword>
<gene>
    <name evidence="4" type="ORF">QRD02_13185</name>
</gene>
<dbReference type="GO" id="GO:0003677">
    <property type="term" value="F:DNA binding"/>
    <property type="evidence" value="ECO:0007669"/>
    <property type="project" value="UniProtKB-KW"/>
</dbReference>
<name>A0ABT8DN86_9FLAO</name>
<reference evidence="4 5" key="1">
    <citation type="submission" date="2023-06" db="EMBL/GenBank/DDBJ databases">
        <authorList>
            <person name="Ye Y.-Q."/>
            <person name="Du Z.-J."/>
        </authorList>
    </citation>
    <scope>NUCLEOTIDE SEQUENCE [LARGE SCALE GENOMIC DNA]</scope>
    <source>
        <strain evidence="4 5">SDUM287046</strain>
    </source>
</reference>
<dbReference type="PROSITE" id="PS50930">
    <property type="entry name" value="HTH_LYTTR"/>
    <property type="match status" value="1"/>
</dbReference>
<sequence length="241" mass="27945">MKKKTVIIVDRDQSVRQKIRELTKLQPYNFVFWECSNGWEAVKYINDLQPDLAFIEVDTPGINGFEIAETVTHLPAVIYTANCGKDAARAFEHHAIDYLIKPLTDKRIQLAMNRFDHWKSSRTNSDQNISDIRYTGCILVEKGLRLISIPVSKISYLKADKDYTWIYTIKGDSYLSSSGIGHLQHKLDSRYFVRIHRSYIINMDHIQGLHKEFNKFIVSLPNAIEINVGRNYLHGIKKLIF</sequence>
<dbReference type="InterPro" id="IPR007492">
    <property type="entry name" value="LytTR_DNA-bd_dom"/>
</dbReference>